<dbReference type="Pfam" id="PF05697">
    <property type="entry name" value="Trigger_N"/>
    <property type="match status" value="1"/>
</dbReference>
<feature type="domain" description="Trigger factor ribosome-binding bacterial" evidence="1">
    <location>
        <begin position="7"/>
        <end position="128"/>
    </location>
</feature>
<dbReference type="AlphaFoldDB" id="X0ZF48"/>
<dbReference type="GO" id="GO:0043335">
    <property type="term" value="P:protein unfolding"/>
    <property type="evidence" value="ECO:0007669"/>
    <property type="project" value="TreeGrafter"/>
</dbReference>
<dbReference type="GO" id="GO:0051083">
    <property type="term" value="P:'de novo' cotranslational protein folding"/>
    <property type="evidence" value="ECO:0007669"/>
    <property type="project" value="TreeGrafter"/>
</dbReference>
<dbReference type="PANTHER" id="PTHR30560">
    <property type="entry name" value="TRIGGER FACTOR CHAPERONE AND PEPTIDYL-PROLYL CIS/TRANS ISOMERASE"/>
    <property type="match status" value="1"/>
</dbReference>
<dbReference type="InterPro" id="IPR008881">
    <property type="entry name" value="Trigger_fac_ribosome-bd_bac"/>
</dbReference>
<dbReference type="EMBL" id="BART01002810">
    <property type="protein sequence ID" value="GAG68280.1"/>
    <property type="molecule type" value="Genomic_DNA"/>
</dbReference>
<sequence length="135" mass="15554">MNNIKIKTSVEKIEKNKVKIEVEVPYDLFKKDIEQAYKKISKSLKIPGFRKGNIPKKIIDARVGQDYILKEALEESVLKYYLQAVSQSKVKPVVKPEIKVEQLEKEKALKFIVKVLVEPEVLLKKYKGGKKIGIK</sequence>
<reference evidence="2" key="1">
    <citation type="journal article" date="2014" name="Front. Microbiol.">
        <title>High frequency of phylogenetically diverse reductive dehalogenase-homologous genes in deep subseafloor sedimentary metagenomes.</title>
        <authorList>
            <person name="Kawai M."/>
            <person name="Futagami T."/>
            <person name="Toyoda A."/>
            <person name="Takaki Y."/>
            <person name="Nishi S."/>
            <person name="Hori S."/>
            <person name="Arai W."/>
            <person name="Tsubouchi T."/>
            <person name="Morono Y."/>
            <person name="Uchiyama I."/>
            <person name="Ito T."/>
            <person name="Fujiyama A."/>
            <person name="Inagaki F."/>
            <person name="Takami H."/>
        </authorList>
    </citation>
    <scope>NUCLEOTIDE SEQUENCE</scope>
    <source>
        <strain evidence="2">Expedition CK06-06</strain>
    </source>
</reference>
<evidence type="ECO:0000313" key="2">
    <source>
        <dbReference type="EMBL" id="GAG68280.1"/>
    </source>
</evidence>
<dbReference type="GO" id="GO:0044183">
    <property type="term" value="F:protein folding chaperone"/>
    <property type="evidence" value="ECO:0007669"/>
    <property type="project" value="TreeGrafter"/>
</dbReference>
<dbReference type="GO" id="GO:0015031">
    <property type="term" value="P:protein transport"/>
    <property type="evidence" value="ECO:0007669"/>
    <property type="project" value="InterPro"/>
</dbReference>
<dbReference type="Gene3D" id="3.30.70.1050">
    <property type="entry name" value="Trigger factor ribosome-binding domain"/>
    <property type="match status" value="1"/>
</dbReference>
<protein>
    <recommendedName>
        <fullName evidence="1">Trigger factor ribosome-binding bacterial domain-containing protein</fullName>
    </recommendedName>
</protein>
<proteinExistence type="predicted"/>
<dbReference type="GO" id="GO:0043022">
    <property type="term" value="F:ribosome binding"/>
    <property type="evidence" value="ECO:0007669"/>
    <property type="project" value="TreeGrafter"/>
</dbReference>
<dbReference type="InterPro" id="IPR005215">
    <property type="entry name" value="Trig_fac"/>
</dbReference>
<evidence type="ECO:0000259" key="1">
    <source>
        <dbReference type="Pfam" id="PF05697"/>
    </source>
</evidence>
<dbReference type="InterPro" id="IPR036611">
    <property type="entry name" value="Trigger_fac_ribosome-bd_sf"/>
</dbReference>
<dbReference type="PANTHER" id="PTHR30560:SF3">
    <property type="entry name" value="TRIGGER FACTOR-LIKE PROTEIN TIG, CHLOROPLASTIC"/>
    <property type="match status" value="1"/>
</dbReference>
<dbReference type="GO" id="GO:0003755">
    <property type="term" value="F:peptidyl-prolyl cis-trans isomerase activity"/>
    <property type="evidence" value="ECO:0007669"/>
    <property type="project" value="TreeGrafter"/>
</dbReference>
<comment type="caution">
    <text evidence="2">The sequence shown here is derived from an EMBL/GenBank/DDBJ whole genome shotgun (WGS) entry which is preliminary data.</text>
</comment>
<gene>
    <name evidence="2" type="ORF">S01H4_08261</name>
</gene>
<accession>X0ZF48</accession>
<organism evidence="2">
    <name type="scientific">marine sediment metagenome</name>
    <dbReference type="NCBI Taxonomy" id="412755"/>
    <lineage>
        <taxon>unclassified sequences</taxon>
        <taxon>metagenomes</taxon>
        <taxon>ecological metagenomes</taxon>
    </lineage>
</organism>
<name>X0ZF48_9ZZZZ</name>
<dbReference type="SUPFAM" id="SSF102735">
    <property type="entry name" value="Trigger factor ribosome-binding domain"/>
    <property type="match status" value="1"/>
</dbReference>